<evidence type="ECO:0000313" key="1">
    <source>
        <dbReference type="EMBL" id="RXG23977.1"/>
    </source>
</evidence>
<dbReference type="Pfam" id="PF21857">
    <property type="entry name" value="DUF6913"/>
    <property type="match status" value="1"/>
</dbReference>
<dbReference type="RefSeq" id="WP_128764980.1">
    <property type="nucleotide sequence ID" value="NZ_JBHUOO010000047.1"/>
</dbReference>
<accession>A0A4Q0PB86</accession>
<proteinExistence type="predicted"/>
<dbReference type="Proteomes" id="UP000289859">
    <property type="component" value="Unassembled WGS sequence"/>
</dbReference>
<dbReference type="OrthoDB" id="1430532at2"/>
<dbReference type="EMBL" id="QOVK01000004">
    <property type="protein sequence ID" value="RXG23977.1"/>
    <property type="molecule type" value="Genomic_DNA"/>
</dbReference>
<name>A0A4Q0PB86_9FLAO</name>
<protein>
    <submittedName>
        <fullName evidence="1">Uncharacterized protein</fullName>
    </submittedName>
</protein>
<dbReference type="InterPro" id="IPR054207">
    <property type="entry name" value="DUF6913"/>
</dbReference>
<dbReference type="AlphaFoldDB" id="A0A4Q0PB86"/>
<reference evidence="1 2" key="1">
    <citation type="submission" date="2018-07" db="EMBL/GenBank/DDBJ databases">
        <title>Leeuwenhoekiella genomics.</title>
        <authorList>
            <person name="Tahon G."/>
            <person name="Willems A."/>
        </authorList>
    </citation>
    <scope>NUCLEOTIDE SEQUENCE [LARGE SCALE GENOMIC DNA]</scope>
    <source>
        <strain evidence="1 2">LMG 29608</strain>
    </source>
</reference>
<gene>
    <name evidence="1" type="ORF">DSM02_1462</name>
</gene>
<evidence type="ECO:0000313" key="2">
    <source>
        <dbReference type="Proteomes" id="UP000289859"/>
    </source>
</evidence>
<comment type="caution">
    <text evidence="1">The sequence shown here is derived from an EMBL/GenBank/DDBJ whole genome shotgun (WGS) entry which is preliminary data.</text>
</comment>
<organism evidence="1 2">
    <name type="scientific">Leeuwenhoekiella polynyae</name>
    <dbReference type="NCBI Taxonomy" id="1550906"/>
    <lineage>
        <taxon>Bacteria</taxon>
        <taxon>Pseudomonadati</taxon>
        <taxon>Bacteroidota</taxon>
        <taxon>Flavobacteriia</taxon>
        <taxon>Flavobacteriales</taxon>
        <taxon>Flavobacteriaceae</taxon>
        <taxon>Leeuwenhoekiella</taxon>
    </lineage>
</organism>
<keyword evidence="2" id="KW-1185">Reference proteome</keyword>
<sequence>MFLDGWKQNLLKSKVKNIHKNSKQSFKNSVGVGAGLLVDLREVQNLKRLNELLLLVTESDDNMLVVFTDDKTHTQKESCLGLSKSDFSISGSLRNSKIQQFIDKPFKVLISYYRTENVFLDFVSAQSKALFKVGISSDSVDFNDLTINSRAEEVQAFETELLKYLKLLNRID</sequence>